<protein>
    <recommendedName>
        <fullName evidence="1 2">Futalosine hydrolase</fullName>
        <shortName evidence="1">FL hydrolase</shortName>
        <ecNumber evidence="1 2">3.2.2.26</ecNumber>
    </recommendedName>
    <alternativeName>
        <fullName evidence="1">Futalosine nucleosidase</fullName>
    </alternativeName>
    <alternativeName>
        <fullName evidence="1">Menaquinone biosynthetic enzyme MqnB</fullName>
    </alternativeName>
</protein>
<proteinExistence type="inferred from homology"/>
<dbReference type="GO" id="GO:0005829">
    <property type="term" value="C:cytosol"/>
    <property type="evidence" value="ECO:0007669"/>
    <property type="project" value="TreeGrafter"/>
</dbReference>
<dbReference type="GO" id="GO:0009116">
    <property type="term" value="P:nucleoside metabolic process"/>
    <property type="evidence" value="ECO:0007669"/>
    <property type="project" value="InterPro"/>
</dbReference>
<comment type="caution">
    <text evidence="4">The sequence shown here is derived from an EMBL/GenBank/DDBJ whole genome shotgun (WGS) entry which is preliminary data.</text>
</comment>
<keyword evidence="1" id="KW-0474">Menaquinone biosynthesis</keyword>
<reference evidence="4 5" key="1">
    <citation type="submission" date="2018-08" db="EMBL/GenBank/DDBJ databases">
        <title>Mucilaginibacter sp. MYSH2.</title>
        <authorList>
            <person name="Seo T."/>
        </authorList>
    </citation>
    <scope>NUCLEOTIDE SEQUENCE [LARGE SCALE GENOMIC DNA]</scope>
    <source>
        <strain evidence="4 5">MYSH2</strain>
    </source>
</reference>
<dbReference type="InterPro" id="IPR000845">
    <property type="entry name" value="Nucleoside_phosphorylase_d"/>
</dbReference>
<organism evidence="4 5">
    <name type="scientific">Mucilaginibacter conchicola</name>
    <dbReference type="NCBI Taxonomy" id="2303333"/>
    <lineage>
        <taxon>Bacteria</taxon>
        <taxon>Pseudomonadati</taxon>
        <taxon>Bacteroidota</taxon>
        <taxon>Sphingobacteriia</taxon>
        <taxon>Sphingobacteriales</taxon>
        <taxon>Sphingobacteriaceae</taxon>
        <taxon>Mucilaginibacter</taxon>
    </lineage>
</organism>
<dbReference type="CDD" id="cd17766">
    <property type="entry name" value="futalosine_nucleosidase_MqnB"/>
    <property type="match status" value="1"/>
</dbReference>
<dbReference type="GO" id="GO:0008782">
    <property type="term" value="F:adenosylhomocysteine nucleosidase activity"/>
    <property type="evidence" value="ECO:0007669"/>
    <property type="project" value="TreeGrafter"/>
</dbReference>
<dbReference type="Pfam" id="PF01048">
    <property type="entry name" value="PNP_UDP_1"/>
    <property type="match status" value="1"/>
</dbReference>
<dbReference type="UniPathway" id="UPA00079"/>
<keyword evidence="5" id="KW-1185">Reference proteome</keyword>
<evidence type="ECO:0000259" key="3">
    <source>
        <dbReference type="Pfam" id="PF01048"/>
    </source>
</evidence>
<dbReference type="NCBIfam" id="TIGR03664">
    <property type="entry name" value="fut_nucase"/>
    <property type="match status" value="1"/>
</dbReference>
<comment type="catalytic activity">
    <reaction evidence="1">
        <text>futalosine + H2O = dehypoxanthine futalosine + hypoxanthine</text>
        <dbReference type="Rhea" id="RHEA:25904"/>
        <dbReference type="ChEBI" id="CHEBI:15377"/>
        <dbReference type="ChEBI" id="CHEBI:17368"/>
        <dbReference type="ChEBI" id="CHEBI:58863"/>
        <dbReference type="ChEBI" id="CHEBI:58864"/>
        <dbReference type="EC" id="3.2.2.26"/>
    </reaction>
</comment>
<keyword evidence="1 4" id="KW-0378">Hydrolase</keyword>
<dbReference type="InterPro" id="IPR035994">
    <property type="entry name" value="Nucleoside_phosphorylase_sf"/>
</dbReference>
<keyword evidence="4" id="KW-0326">Glycosidase</keyword>
<evidence type="ECO:0000313" key="4">
    <source>
        <dbReference type="EMBL" id="RFZ93048.1"/>
    </source>
</evidence>
<sequence length="220" mass="24080">MRVLFVAATEFEVESLKSEVRRLKSESGDSDSRLRTNDFRLLITGVGMVATAYALGRELATNQYDLAINLGIAGSFDRNIALGDVVEITEDNLAELGAEDDEKFLPIAEMGFGKSAFGATKPLEELVDLGLKKCSAVTVNTVHGNEASIQKLQQRLKIQIESMEGAAFFYACSEAKVACIQVRSVSNYVEKRNRDAWQIGPAIKNLNEIAIKLLDALSIM</sequence>
<name>A0A372NUV2_9SPHI</name>
<dbReference type="AlphaFoldDB" id="A0A372NUV2"/>
<dbReference type="GO" id="GO:0019284">
    <property type="term" value="P:L-methionine salvage from S-adenosylmethionine"/>
    <property type="evidence" value="ECO:0007669"/>
    <property type="project" value="TreeGrafter"/>
</dbReference>
<dbReference type="PANTHER" id="PTHR46832">
    <property type="entry name" value="5'-METHYLTHIOADENOSINE/S-ADENOSYLHOMOCYSTEINE NUCLEOSIDASE"/>
    <property type="match status" value="1"/>
</dbReference>
<comment type="function">
    <text evidence="1">Catalyzes the hydrolysis of futalosine (FL) to dehypoxanthine futalosine (DHFL) and hypoxanthine, a step in the biosynthesis of menaquinone (MK, vitamin K2).</text>
</comment>
<dbReference type="GO" id="GO:0009234">
    <property type="term" value="P:menaquinone biosynthetic process"/>
    <property type="evidence" value="ECO:0007669"/>
    <property type="project" value="UniProtKB-UniRule"/>
</dbReference>
<evidence type="ECO:0000313" key="5">
    <source>
        <dbReference type="Proteomes" id="UP000264217"/>
    </source>
</evidence>
<dbReference type="EC" id="3.2.2.26" evidence="1 2"/>
<dbReference type="Gene3D" id="3.40.50.1580">
    <property type="entry name" value="Nucleoside phosphorylase domain"/>
    <property type="match status" value="1"/>
</dbReference>
<gene>
    <name evidence="1 4" type="primary">mqnB</name>
    <name evidence="4" type="ORF">D0C36_14045</name>
</gene>
<dbReference type="Proteomes" id="UP000264217">
    <property type="component" value="Unassembled WGS sequence"/>
</dbReference>
<evidence type="ECO:0000256" key="2">
    <source>
        <dbReference type="NCBIfam" id="TIGR03664"/>
    </source>
</evidence>
<dbReference type="PANTHER" id="PTHR46832:SF2">
    <property type="entry name" value="FUTALOSINE HYDROLASE"/>
    <property type="match status" value="1"/>
</dbReference>
<dbReference type="SUPFAM" id="SSF53167">
    <property type="entry name" value="Purine and uridine phosphorylases"/>
    <property type="match status" value="1"/>
</dbReference>
<dbReference type="GO" id="GO:0008930">
    <property type="term" value="F:methylthioadenosine nucleosidase activity"/>
    <property type="evidence" value="ECO:0007669"/>
    <property type="project" value="TreeGrafter"/>
</dbReference>
<comment type="similarity">
    <text evidence="1">Belongs to the PNP/UDP phosphorylase family. Futalosine hydrolase subfamily.</text>
</comment>
<comment type="pathway">
    <text evidence="1">Quinol/quinone metabolism; menaquinone biosynthesis.</text>
</comment>
<evidence type="ECO:0000256" key="1">
    <source>
        <dbReference type="HAMAP-Rule" id="MF_00991"/>
    </source>
</evidence>
<dbReference type="EMBL" id="QWDC01000002">
    <property type="protein sequence ID" value="RFZ93048.1"/>
    <property type="molecule type" value="Genomic_DNA"/>
</dbReference>
<dbReference type="HAMAP" id="MF_00991">
    <property type="entry name" value="MqnB"/>
    <property type="match status" value="1"/>
</dbReference>
<accession>A0A372NUV2</accession>
<dbReference type="OrthoDB" id="9788270at2"/>
<feature type="domain" description="Nucleoside phosphorylase" evidence="3">
    <location>
        <begin position="40"/>
        <end position="208"/>
    </location>
</feature>
<dbReference type="InterPro" id="IPR019963">
    <property type="entry name" value="FL_hydrolase_MqnB"/>
</dbReference>